<name>A0A074LF98_9BACL</name>
<dbReference type="InterPro" id="IPR003439">
    <property type="entry name" value="ABC_transporter-like_ATP-bd"/>
</dbReference>
<evidence type="ECO:0000256" key="2">
    <source>
        <dbReference type="ARBA" id="ARBA00022448"/>
    </source>
</evidence>
<dbReference type="AlphaFoldDB" id="A0A074LF98"/>
<dbReference type="SUPFAM" id="SSF52540">
    <property type="entry name" value="P-loop containing nucleoside triphosphate hydrolases"/>
    <property type="match status" value="1"/>
</dbReference>
<comment type="caution">
    <text evidence="6">The sequence shown here is derived from an EMBL/GenBank/DDBJ whole genome shotgun (WGS) entry which is preliminary data.</text>
</comment>
<dbReference type="InterPro" id="IPR027417">
    <property type="entry name" value="P-loop_NTPase"/>
</dbReference>
<evidence type="ECO:0000259" key="5">
    <source>
        <dbReference type="PROSITE" id="PS50893"/>
    </source>
</evidence>
<evidence type="ECO:0000256" key="1">
    <source>
        <dbReference type="ARBA" id="ARBA00005417"/>
    </source>
</evidence>
<comment type="similarity">
    <text evidence="1">Belongs to the ABC transporter superfamily.</text>
</comment>
<dbReference type="RefSeq" id="WP_038094572.1">
    <property type="nucleotide sequence ID" value="NZ_JMIR01000056.1"/>
</dbReference>
<dbReference type="InterPro" id="IPR050763">
    <property type="entry name" value="ABC_transporter_ATP-binding"/>
</dbReference>
<dbReference type="GO" id="GO:0005524">
    <property type="term" value="F:ATP binding"/>
    <property type="evidence" value="ECO:0007669"/>
    <property type="project" value="UniProtKB-KW"/>
</dbReference>
<protein>
    <recommendedName>
        <fullName evidence="5">ABC transporter domain-containing protein</fullName>
    </recommendedName>
</protein>
<dbReference type="InterPro" id="IPR017871">
    <property type="entry name" value="ABC_transporter-like_CS"/>
</dbReference>
<evidence type="ECO:0000313" key="6">
    <source>
        <dbReference type="EMBL" id="KEO80921.1"/>
    </source>
</evidence>
<evidence type="ECO:0000256" key="3">
    <source>
        <dbReference type="ARBA" id="ARBA00022741"/>
    </source>
</evidence>
<evidence type="ECO:0000256" key="4">
    <source>
        <dbReference type="ARBA" id="ARBA00022840"/>
    </source>
</evidence>
<dbReference type="SMART" id="SM00382">
    <property type="entry name" value="AAA"/>
    <property type="match status" value="1"/>
</dbReference>
<organism evidence="6 7">
    <name type="scientific">Tumebacillus flagellatus</name>
    <dbReference type="NCBI Taxonomy" id="1157490"/>
    <lineage>
        <taxon>Bacteria</taxon>
        <taxon>Bacillati</taxon>
        <taxon>Bacillota</taxon>
        <taxon>Bacilli</taxon>
        <taxon>Bacillales</taxon>
        <taxon>Alicyclobacillaceae</taxon>
        <taxon>Tumebacillus</taxon>
    </lineage>
</organism>
<dbReference type="EMBL" id="JMIR01000056">
    <property type="protein sequence ID" value="KEO80921.1"/>
    <property type="molecule type" value="Genomic_DNA"/>
</dbReference>
<dbReference type="PROSITE" id="PS00211">
    <property type="entry name" value="ABC_TRANSPORTER_1"/>
    <property type="match status" value="1"/>
</dbReference>
<dbReference type="InterPro" id="IPR003593">
    <property type="entry name" value="AAA+_ATPase"/>
</dbReference>
<keyword evidence="2" id="KW-0813">Transport</keyword>
<feature type="domain" description="ABC transporter" evidence="5">
    <location>
        <begin position="2"/>
        <end position="233"/>
    </location>
</feature>
<dbReference type="eggNOG" id="COG4555">
    <property type="taxonomic scope" value="Bacteria"/>
</dbReference>
<dbReference type="Gene3D" id="3.40.50.300">
    <property type="entry name" value="P-loop containing nucleotide triphosphate hydrolases"/>
    <property type="match status" value="1"/>
</dbReference>
<dbReference type="PANTHER" id="PTHR42711">
    <property type="entry name" value="ABC TRANSPORTER ATP-BINDING PROTEIN"/>
    <property type="match status" value="1"/>
</dbReference>
<accession>A0A074LF98</accession>
<keyword evidence="7" id="KW-1185">Reference proteome</keyword>
<dbReference type="GO" id="GO:0016887">
    <property type="term" value="F:ATP hydrolysis activity"/>
    <property type="evidence" value="ECO:0007669"/>
    <property type="project" value="InterPro"/>
</dbReference>
<keyword evidence="3" id="KW-0547">Nucleotide-binding</keyword>
<reference evidence="6 7" key="1">
    <citation type="journal article" date="2013" name="Int. J. Syst. Evol. Microbiol.">
        <title>Tumebacillus flagellatus sp. nov., an alpha-amylase/pullulanase-producing bacterium isolated from cassava wastewater.</title>
        <authorList>
            <person name="Wang Q."/>
            <person name="Xie N."/>
            <person name="Qin Y."/>
            <person name="Shen N."/>
            <person name="Zhu J."/>
            <person name="Mi H."/>
            <person name="Huang R."/>
        </authorList>
    </citation>
    <scope>NUCLEOTIDE SEQUENCE [LARGE SCALE GENOMIC DNA]</scope>
    <source>
        <strain evidence="6 7">GST4</strain>
    </source>
</reference>
<dbReference type="OrthoDB" id="2290519at2"/>
<keyword evidence="4" id="KW-0067">ATP-binding</keyword>
<dbReference type="STRING" id="1157490.EL26_23610"/>
<dbReference type="Proteomes" id="UP000027931">
    <property type="component" value="Unassembled WGS sequence"/>
</dbReference>
<dbReference type="PROSITE" id="PS50893">
    <property type="entry name" value="ABC_TRANSPORTER_2"/>
    <property type="match status" value="1"/>
</dbReference>
<dbReference type="Pfam" id="PF00005">
    <property type="entry name" value="ABC_tran"/>
    <property type="match status" value="1"/>
</dbReference>
<proteinExistence type="inferred from homology"/>
<evidence type="ECO:0000313" key="7">
    <source>
        <dbReference type="Proteomes" id="UP000027931"/>
    </source>
</evidence>
<sequence length="243" mass="26951">MILLDRVTKTFKNVPAVEGLSFEVGRGEVVGLLGENGAGKTTTLRMISTILQPSEGRIVVDDLDTAQRAEDVRRRIGILFGGETGLYEKLTARENIAYFGKLYGLDDRTIRTRTEELAKRFDMTEFLDRKVGGFSKGMRQKVAIARSVVHDPAVVLLDEPTSGLDITAANMFRRLVQEFQAEGKTILFSSHIMSEVERLCDRAVILHRGKLVFNGTLESLFAAHDSRDLDAIFMNLIGTGGSR</sequence>
<gene>
    <name evidence="6" type="ORF">EL26_23610</name>
</gene>
<dbReference type="PANTHER" id="PTHR42711:SF5">
    <property type="entry name" value="ABC TRANSPORTER ATP-BINDING PROTEIN NATA"/>
    <property type="match status" value="1"/>
</dbReference>